<dbReference type="Proteomes" id="UP001231370">
    <property type="component" value="Unassembled WGS sequence"/>
</dbReference>
<name>A0ABT7BGD8_9CYAN</name>
<accession>A0ABT7BGD8</accession>
<reference evidence="1 2" key="1">
    <citation type="submission" date="2023-01" db="EMBL/GenBank/DDBJ databases">
        <title>Novel diversity within Roseofilum (Cyanobacteria; Desertifilaceae) from marine benthic mats with descriptions of four novel species.</title>
        <authorList>
            <person name="Wang Y."/>
            <person name="Berthold D.E."/>
            <person name="Hu J."/>
            <person name="Lefler F.W."/>
            <person name="Laughinghouse H.D. IV."/>
        </authorList>
    </citation>
    <scope>NUCLEOTIDE SEQUENCE [LARGE SCALE GENOMIC DNA]</scope>
    <source>
        <strain evidence="1 2">BLCC-M91</strain>
    </source>
</reference>
<organism evidence="1 2">
    <name type="scientific">Roseofilum halophilum BLCC-M91</name>
    <dbReference type="NCBI Taxonomy" id="3022259"/>
    <lineage>
        <taxon>Bacteria</taxon>
        <taxon>Bacillati</taxon>
        <taxon>Cyanobacteriota</taxon>
        <taxon>Cyanophyceae</taxon>
        <taxon>Desertifilales</taxon>
        <taxon>Desertifilaceae</taxon>
        <taxon>Roseofilum</taxon>
        <taxon>Roseofilum halophilum</taxon>
    </lineage>
</organism>
<evidence type="ECO:0000313" key="1">
    <source>
        <dbReference type="EMBL" id="MDJ1178240.1"/>
    </source>
</evidence>
<keyword evidence="2" id="KW-1185">Reference proteome</keyword>
<protein>
    <recommendedName>
        <fullName evidence="3">Sulfotransferase domain-containing protein</fullName>
    </recommendedName>
</protein>
<dbReference type="RefSeq" id="WP_283761563.1">
    <property type="nucleotide sequence ID" value="NZ_JAQPOK010000039.1"/>
</dbReference>
<dbReference type="SUPFAM" id="SSF52540">
    <property type="entry name" value="P-loop containing nucleoside triphosphate hydrolases"/>
    <property type="match status" value="1"/>
</dbReference>
<sequence length="308" mass="35868">MSQDRENIIIKALKNPQGAVKRVQNNIKDYLEEGAHILSLRPSDSTLINQKEIRIVGLMRSGNHAITNWIRQQQGGSINYLNNIPCDKNPYQHFYERHLIYNKYPKTIRKLKRQAQGKLITHDCLIYSHEDYSLEQVTDPEFEKNHDLYMGKSGERYDVLIIRDPFNLIASRLKSGFIDVKAPNRKAIDLWIAYAQEYLGETEYLKHNKTCVNYNQWTTDVEYRKSIAQQLGLEFSDTGFNEVKAQGGGSSFEGQKFDGQASKMDVHNRWKVYQDNEVYRQMLNQDRVFEYSEKIFGRITGVEALRSG</sequence>
<evidence type="ECO:0008006" key="3">
    <source>
        <dbReference type="Google" id="ProtNLM"/>
    </source>
</evidence>
<evidence type="ECO:0000313" key="2">
    <source>
        <dbReference type="Proteomes" id="UP001231370"/>
    </source>
</evidence>
<dbReference type="Gene3D" id="3.40.50.300">
    <property type="entry name" value="P-loop containing nucleotide triphosphate hydrolases"/>
    <property type="match status" value="1"/>
</dbReference>
<comment type="caution">
    <text evidence="1">The sequence shown here is derived from an EMBL/GenBank/DDBJ whole genome shotgun (WGS) entry which is preliminary data.</text>
</comment>
<dbReference type="EMBL" id="JAQPOK010000039">
    <property type="protein sequence ID" value="MDJ1178240.1"/>
    <property type="molecule type" value="Genomic_DNA"/>
</dbReference>
<dbReference type="InterPro" id="IPR027417">
    <property type="entry name" value="P-loop_NTPase"/>
</dbReference>
<proteinExistence type="predicted"/>
<gene>
    <name evidence="1" type="ORF">PJF56_05135</name>
</gene>